<dbReference type="Proteomes" id="UP001058003">
    <property type="component" value="Chromosome"/>
</dbReference>
<feature type="signal peptide" evidence="1">
    <location>
        <begin position="1"/>
        <end position="19"/>
    </location>
</feature>
<sequence length="141" mass="14563">MTRKLALAACLALTLTGCGFPGTDPFGYGDGKRIKAAVEQLFGELERADYAAAASHWCAAEPPASPPTADELKAGFAAYPRPWRVKPVTAQHTPGGTGFVNVTLTDGAGAAHPYNVDFTMAGGGVTVCDVDTGTVHIEVDV</sequence>
<dbReference type="AlphaFoldDB" id="A0A9Q9I9C9"/>
<dbReference type="RefSeq" id="WP_156090066.1">
    <property type="nucleotide sequence ID" value="NZ_CP073767.1"/>
</dbReference>
<accession>A0A9Q9I9C9</accession>
<keyword evidence="1" id="KW-0732">Signal</keyword>
<feature type="chain" id="PRO_5040391926" description="Lipoprotein" evidence="1">
    <location>
        <begin position="20"/>
        <end position="141"/>
    </location>
</feature>
<dbReference type="PROSITE" id="PS51257">
    <property type="entry name" value="PROKAR_LIPOPROTEIN"/>
    <property type="match status" value="1"/>
</dbReference>
<evidence type="ECO:0000313" key="2">
    <source>
        <dbReference type="EMBL" id="UWZ51812.1"/>
    </source>
</evidence>
<keyword evidence="3" id="KW-1185">Reference proteome</keyword>
<evidence type="ECO:0008006" key="4">
    <source>
        <dbReference type="Google" id="ProtNLM"/>
    </source>
</evidence>
<evidence type="ECO:0000256" key="1">
    <source>
        <dbReference type="SAM" id="SignalP"/>
    </source>
</evidence>
<dbReference type="EMBL" id="CP073767">
    <property type="protein sequence ID" value="UWZ51812.1"/>
    <property type="molecule type" value="Genomic_DNA"/>
</dbReference>
<organism evidence="2 3">
    <name type="scientific">Dactylosporangium aurantiacum</name>
    <dbReference type="NCBI Taxonomy" id="35754"/>
    <lineage>
        <taxon>Bacteria</taxon>
        <taxon>Bacillati</taxon>
        <taxon>Actinomycetota</taxon>
        <taxon>Actinomycetes</taxon>
        <taxon>Micromonosporales</taxon>
        <taxon>Micromonosporaceae</taxon>
        <taxon>Dactylosporangium</taxon>
    </lineage>
</organism>
<proteinExistence type="predicted"/>
<protein>
    <recommendedName>
        <fullName evidence="4">Lipoprotein</fullName>
    </recommendedName>
</protein>
<dbReference type="KEGG" id="daur:Daura_34525"/>
<gene>
    <name evidence="2" type="ORF">Daura_34525</name>
</gene>
<reference evidence="2" key="1">
    <citation type="submission" date="2021-04" db="EMBL/GenBank/DDBJ databases">
        <title>Dactylosporangium aurantiacum NRRL B-8018 full assembly.</title>
        <authorList>
            <person name="Hartkoorn R.C."/>
            <person name="Beaudoing E."/>
            <person name="Hot D."/>
        </authorList>
    </citation>
    <scope>NUCLEOTIDE SEQUENCE</scope>
    <source>
        <strain evidence="2">NRRL B-8018</strain>
    </source>
</reference>
<name>A0A9Q9I9C9_9ACTN</name>
<evidence type="ECO:0000313" key="3">
    <source>
        <dbReference type="Proteomes" id="UP001058003"/>
    </source>
</evidence>